<keyword evidence="1" id="KW-0175">Coiled coil</keyword>
<reference evidence="2 3" key="1">
    <citation type="submission" date="2023-05" db="EMBL/GenBank/DDBJ databases">
        <title>Novel species of genus Flectobacillus isolated from stream in China.</title>
        <authorList>
            <person name="Lu H."/>
        </authorList>
    </citation>
    <scope>NUCLEOTIDE SEQUENCE [LARGE SCALE GENOMIC DNA]</scope>
    <source>
        <strain evidence="2 3">DC10W</strain>
    </source>
</reference>
<dbReference type="EMBL" id="JASHID010000003">
    <property type="protein sequence ID" value="MDI9863998.1"/>
    <property type="molecule type" value="Genomic_DNA"/>
</dbReference>
<organism evidence="2 3">
    <name type="scientific">Flectobacillus longus</name>
    <dbReference type="NCBI Taxonomy" id="2984207"/>
    <lineage>
        <taxon>Bacteria</taxon>
        <taxon>Pseudomonadati</taxon>
        <taxon>Bacteroidota</taxon>
        <taxon>Cytophagia</taxon>
        <taxon>Cytophagales</taxon>
        <taxon>Flectobacillaceae</taxon>
        <taxon>Flectobacillus</taxon>
    </lineage>
</organism>
<keyword evidence="3" id="KW-1185">Reference proteome</keyword>
<dbReference type="Proteomes" id="UP001236569">
    <property type="component" value="Unassembled WGS sequence"/>
</dbReference>
<accession>A0ABT6YLF5</accession>
<evidence type="ECO:0000256" key="1">
    <source>
        <dbReference type="SAM" id="Coils"/>
    </source>
</evidence>
<feature type="coiled-coil region" evidence="1">
    <location>
        <begin position="36"/>
        <end position="63"/>
    </location>
</feature>
<name>A0ABT6YLF5_9BACT</name>
<evidence type="ECO:0000313" key="2">
    <source>
        <dbReference type="EMBL" id="MDI9863998.1"/>
    </source>
</evidence>
<evidence type="ECO:0000313" key="3">
    <source>
        <dbReference type="Proteomes" id="UP001236569"/>
    </source>
</evidence>
<sequence length="140" mass="16547">MQSQIGHGLQGQELEDFLKANADKIETKTYMRYFDKTETEELKEELSNHMVELNDIEEEQREQNLTFKERKKPLVKRKKEILRDLKMNATEVTEDVYKMVDQEAKKVGYYNRLGKLITSRDMNPDEYQLSIIPIARTGTN</sequence>
<protein>
    <submittedName>
        <fullName evidence="2">Uncharacterized protein</fullName>
    </submittedName>
</protein>
<proteinExistence type="predicted"/>
<dbReference type="RefSeq" id="WP_283369232.1">
    <property type="nucleotide sequence ID" value="NZ_JASHID010000003.1"/>
</dbReference>
<gene>
    <name evidence="2" type="ORF">QM480_06665</name>
</gene>
<comment type="caution">
    <text evidence="2">The sequence shown here is derived from an EMBL/GenBank/DDBJ whole genome shotgun (WGS) entry which is preliminary data.</text>
</comment>